<evidence type="ECO:0000256" key="2">
    <source>
        <dbReference type="PROSITE-ProRule" id="PRU00708"/>
    </source>
</evidence>
<reference evidence="5 6" key="1">
    <citation type="submission" date="2024-09" db="EMBL/GenBank/DDBJ databases">
        <title>Chromosome-scale assembly of Riccia fluitans.</title>
        <authorList>
            <person name="Paukszto L."/>
            <person name="Sawicki J."/>
            <person name="Karawczyk K."/>
            <person name="Piernik-Szablinska J."/>
            <person name="Szczecinska M."/>
            <person name="Mazdziarz M."/>
        </authorList>
    </citation>
    <scope>NUCLEOTIDE SEQUENCE [LARGE SCALE GENOMIC DNA]</scope>
    <source>
        <strain evidence="5">Rf_01</strain>
        <tissue evidence="5">Aerial parts of the thallus</tissue>
    </source>
</reference>
<comment type="caution">
    <text evidence="5">The sequence shown here is derived from an EMBL/GenBank/DDBJ whole genome shotgun (WGS) entry which is preliminary data.</text>
</comment>
<feature type="compositionally biased region" description="Basic and acidic residues" evidence="3">
    <location>
        <begin position="97"/>
        <end position="106"/>
    </location>
</feature>
<sequence>MPVLARPPCLLRKELFAFAISHIKNSQILACGSGALGLKTVSVEEERERRLQNSTTDAEGNSTEERVLPLRGNARNHGRQHVSLVSTRDHNRLRKQPQKEGRHELASAKNKESLLALAKEERWDSLVTMLTGSLASQNVGTARDCLAWLGRCGKEKAILTLFELLKKAGESEKSLLQYLRIYISSFASSYGAQQALQSLRTIVKTVKVKPDTIIFDDLISLSCSKRQLSEAMDVLAEMQHQGLTLSSTCFDPLLQSFSDHLMVEEASEAVAGMRRLGVEISLASYNIVIGVCVKAGNMEKAYGVLTELQQQGIRPDTTSFNHIMKGFGQEKRLKRALSVLREMEYIGLKPDRDTYLILLRACGASKDLTEAKKLFMKVEELGLGTDQTVLSAMIQVYVDNHGLDFALKLVEKIELKGTSIGVKVKSQLLRGLSLAGRHEEGIQVYQELQRDGKRPSPESVATLLMALAKAGKMETMLQLFEESNCPGTWSEYPMAYRTSYLSIFCIHICLAYIRHKKPEGAVRFLQHVSKLEVTRSRILYDKIFLQISGSDGAGQELRRLDSADGLALLRALKDQGIQLSRLAHEALLDHCASLRKSEEAWEIVREMGKAGLPLNIMSKIRLFRVFVAARKEHDAEMVLNRISKYDMLDRDVRLLLQKIVTVEVDGSEARSAKDAVSSRSLIGIRNNLERCLRLQKECRVS</sequence>
<dbReference type="PANTHER" id="PTHR47262:SF1">
    <property type="entry name" value="OS02G0132600 PROTEIN"/>
    <property type="match status" value="1"/>
</dbReference>
<gene>
    <name evidence="5" type="ORF">R1flu_015333</name>
</gene>
<feature type="repeat" description="PPR" evidence="2">
    <location>
        <begin position="351"/>
        <end position="385"/>
    </location>
</feature>
<evidence type="ECO:0000313" key="6">
    <source>
        <dbReference type="Proteomes" id="UP001605036"/>
    </source>
</evidence>
<evidence type="ECO:0000313" key="5">
    <source>
        <dbReference type="EMBL" id="KAL2630647.1"/>
    </source>
</evidence>
<keyword evidence="1" id="KW-0677">Repeat</keyword>
<dbReference type="Proteomes" id="UP001605036">
    <property type="component" value="Unassembled WGS sequence"/>
</dbReference>
<dbReference type="Pfam" id="PF01535">
    <property type="entry name" value="PPR"/>
    <property type="match status" value="2"/>
</dbReference>
<dbReference type="InterPro" id="IPR002885">
    <property type="entry name" value="PPR_rpt"/>
</dbReference>
<evidence type="ECO:0000256" key="1">
    <source>
        <dbReference type="ARBA" id="ARBA00022737"/>
    </source>
</evidence>
<organism evidence="5 6">
    <name type="scientific">Riccia fluitans</name>
    <dbReference type="NCBI Taxonomy" id="41844"/>
    <lineage>
        <taxon>Eukaryota</taxon>
        <taxon>Viridiplantae</taxon>
        <taxon>Streptophyta</taxon>
        <taxon>Embryophyta</taxon>
        <taxon>Marchantiophyta</taxon>
        <taxon>Marchantiopsida</taxon>
        <taxon>Marchantiidae</taxon>
        <taxon>Marchantiales</taxon>
        <taxon>Ricciaceae</taxon>
        <taxon>Riccia</taxon>
    </lineage>
</organism>
<dbReference type="InterPro" id="IPR033443">
    <property type="entry name" value="PROP1-like_PPR_dom"/>
</dbReference>
<feature type="domain" description="PROP1-like PPR" evidence="4">
    <location>
        <begin position="149"/>
        <end position="310"/>
    </location>
</feature>
<feature type="region of interest" description="Disordered" evidence="3">
    <location>
        <begin position="47"/>
        <end position="106"/>
    </location>
</feature>
<dbReference type="Gene3D" id="1.25.40.10">
    <property type="entry name" value="Tetratricopeptide repeat domain"/>
    <property type="match status" value="3"/>
</dbReference>
<dbReference type="AlphaFoldDB" id="A0ABD1YIS4"/>
<dbReference type="PROSITE" id="PS51375">
    <property type="entry name" value="PPR"/>
    <property type="match status" value="5"/>
</dbReference>
<feature type="repeat" description="PPR" evidence="2">
    <location>
        <begin position="281"/>
        <end position="315"/>
    </location>
</feature>
<feature type="repeat" description="PPR" evidence="2">
    <location>
        <begin position="211"/>
        <end position="245"/>
    </location>
</feature>
<feature type="repeat" description="PPR" evidence="2">
    <location>
        <begin position="421"/>
        <end position="455"/>
    </location>
</feature>
<feature type="compositionally biased region" description="Polar residues" evidence="3">
    <location>
        <begin position="52"/>
        <end position="61"/>
    </location>
</feature>
<name>A0ABD1YIS4_9MARC</name>
<evidence type="ECO:0000256" key="3">
    <source>
        <dbReference type="SAM" id="MobiDB-lite"/>
    </source>
</evidence>
<dbReference type="Pfam" id="PF13812">
    <property type="entry name" value="PPR_3"/>
    <property type="match status" value="1"/>
</dbReference>
<keyword evidence="6" id="KW-1185">Reference proteome</keyword>
<protein>
    <recommendedName>
        <fullName evidence="4">PROP1-like PPR domain-containing protein</fullName>
    </recommendedName>
</protein>
<dbReference type="NCBIfam" id="TIGR00756">
    <property type="entry name" value="PPR"/>
    <property type="match status" value="3"/>
</dbReference>
<accession>A0ABD1YIS4</accession>
<evidence type="ECO:0000259" key="4">
    <source>
        <dbReference type="Pfam" id="PF17177"/>
    </source>
</evidence>
<dbReference type="Pfam" id="PF13041">
    <property type="entry name" value="PPR_2"/>
    <property type="match status" value="1"/>
</dbReference>
<dbReference type="PANTHER" id="PTHR47262">
    <property type="entry name" value="OS02G0132600 PROTEIN"/>
    <property type="match status" value="1"/>
</dbReference>
<dbReference type="Pfam" id="PF17177">
    <property type="entry name" value="PPR_long"/>
    <property type="match status" value="1"/>
</dbReference>
<proteinExistence type="predicted"/>
<feature type="repeat" description="PPR" evidence="2">
    <location>
        <begin position="316"/>
        <end position="350"/>
    </location>
</feature>
<dbReference type="EMBL" id="JBHFFA010000004">
    <property type="protein sequence ID" value="KAL2630647.1"/>
    <property type="molecule type" value="Genomic_DNA"/>
</dbReference>
<dbReference type="InterPro" id="IPR011990">
    <property type="entry name" value="TPR-like_helical_dom_sf"/>
</dbReference>